<feature type="compositionally biased region" description="Basic residues" evidence="4">
    <location>
        <begin position="1"/>
        <end position="13"/>
    </location>
</feature>
<organism evidence="6 7">
    <name type="scientific">Paspalum notatum var. saurae</name>
    <dbReference type="NCBI Taxonomy" id="547442"/>
    <lineage>
        <taxon>Eukaryota</taxon>
        <taxon>Viridiplantae</taxon>
        <taxon>Streptophyta</taxon>
        <taxon>Embryophyta</taxon>
        <taxon>Tracheophyta</taxon>
        <taxon>Spermatophyta</taxon>
        <taxon>Magnoliopsida</taxon>
        <taxon>Liliopsida</taxon>
        <taxon>Poales</taxon>
        <taxon>Poaceae</taxon>
        <taxon>PACMAD clade</taxon>
        <taxon>Panicoideae</taxon>
        <taxon>Andropogonodae</taxon>
        <taxon>Paspaleae</taxon>
        <taxon>Paspalinae</taxon>
        <taxon>Paspalum</taxon>
    </lineage>
</organism>
<dbReference type="GO" id="GO:0003723">
    <property type="term" value="F:RNA binding"/>
    <property type="evidence" value="ECO:0007669"/>
    <property type="project" value="InterPro"/>
</dbReference>
<dbReference type="EMBL" id="CP144751">
    <property type="protein sequence ID" value="WVZ87092.1"/>
    <property type="molecule type" value="Genomic_DNA"/>
</dbReference>
<name>A0AAQ3UC73_PASNO</name>
<keyword evidence="2" id="KW-0809">Transit peptide</keyword>
<feature type="region of interest" description="Disordered" evidence="4">
    <location>
        <begin position="1"/>
        <end position="41"/>
    </location>
</feature>
<evidence type="ECO:0000313" key="7">
    <source>
        <dbReference type="Proteomes" id="UP001341281"/>
    </source>
</evidence>
<evidence type="ECO:0000256" key="1">
    <source>
        <dbReference type="ARBA" id="ARBA00022737"/>
    </source>
</evidence>
<sequence length="339" mass="37266">MHALSRRRSHGLRRGALATGYSQCPRTPPQVWTRPPGPRASARVRLRSGSGLLPDAHRVFDDAPRRNLHLYSALLAAVSHSSRPTLVFPLLRRMLSNDALRPDHFVLASLTSAAARLRSLRIGRQLHAHFEASPFRGDDVVKSSLIDMYCKCVVPKDARKVFDSIGVKNNVVWTALVSGYASGGYSNEALELFRSMPARSLFTWTTLISGFVKAENNASAVGLFVEMRQDGVRIDDAFVLATVIGGVADLAALVLGRQLHCFAMRLGFLSSLIVRNALVDMYSKCSDIHSAREVFEGLTSRDIISWTTILVGEAQENGPNTKAQSCTQVLKQSQPNKQK</sequence>
<dbReference type="Proteomes" id="UP001341281">
    <property type="component" value="Chromosome 07"/>
</dbReference>
<dbReference type="GO" id="GO:0009451">
    <property type="term" value="P:RNA modification"/>
    <property type="evidence" value="ECO:0007669"/>
    <property type="project" value="InterPro"/>
</dbReference>
<dbReference type="InterPro" id="IPR046960">
    <property type="entry name" value="PPR_At4g14850-like_plant"/>
</dbReference>
<dbReference type="AlphaFoldDB" id="A0AAQ3UC73"/>
<feature type="region of interest" description="Disordered" evidence="4">
    <location>
        <begin position="318"/>
        <end position="339"/>
    </location>
</feature>
<protein>
    <recommendedName>
        <fullName evidence="8">Pentatricopeptide repeat-containing protein</fullName>
    </recommendedName>
</protein>
<evidence type="ECO:0000313" key="6">
    <source>
        <dbReference type="EMBL" id="WVZ87092.1"/>
    </source>
</evidence>
<keyword evidence="1" id="KW-0677">Repeat</keyword>
<dbReference type="NCBIfam" id="TIGR00756">
    <property type="entry name" value="PPR"/>
    <property type="match status" value="2"/>
</dbReference>
<feature type="transmembrane region" description="Helical" evidence="5">
    <location>
        <begin position="237"/>
        <end position="256"/>
    </location>
</feature>
<keyword evidence="5" id="KW-0472">Membrane</keyword>
<evidence type="ECO:0008006" key="8">
    <source>
        <dbReference type="Google" id="ProtNLM"/>
    </source>
</evidence>
<evidence type="ECO:0000256" key="5">
    <source>
        <dbReference type="SAM" id="Phobius"/>
    </source>
</evidence>
<gene>
    <name evidence="6" type="ORF">U9M48_033784</name>
</gene>
<evidence type="ECO:0000256" key="2">
    <source>
        <dbReference type="ARBA" id="ARBA00022946"/>
    </source>
</evidence>
<dbReference type="PANTHER" id="PTHR47926">
    <property type="entry name" value="PENTATRICOPEPTIDE REPEAT-CONTAINING PROTEIN"/>
    <property type="match status" value="1"/>
</dbReference>
<evidence type="ECO:0000256" key="3">
    <source>
        <dbReference type="PROSITE-ProRule" id="PRU00708"/>
    </source>
</evidence>
<feature type="repeat" description="PPR" evidence="3">
    <location>
        <begin position="169"/>
        <end position="199"/>
    </location>
</feature>
<keyword evidence="5" id="KW-0812">Transmembrane</keyword>
<dbReference type="PANTHER" id="PTHR47926:SF495">
    <property type="entry name" value="DYW DOMAIN-CONTAINING PROTEIN"/>
    <property type="match status" value="1"/>
</dbReference>
<dbReference type="Pfam" id="PF01535">
    <property type="entry name" value="PPR"/>
    <property type="match status" value="4"/>
</dbReference>
<proteinExistence type="predicted"/>
<reference evidence="6 7" key="1">
    <citation type="submission" date="2024-02" db="EMBL/GenBank/DDBJ databases">
        <title>High-quality chromosome-scale genome assembly of Pensacola bahiagrass (Paspalum notatum Flugge var. saurae).</title>
        <authorList>
            <person name="Vega J.M."/>
            <person name="Podio M."/>
            <person name="Orjuela J."/>
            <person name="Siena L.A."/>
            <person name="Pessino S.C."/>
            <person name="Combes M.C."/>
            <person name="Mariac C."/>
            <person name="Albertini E."/>
            <person name="Pupilli F."/>
            <person name="Ortiz J.P.A."/>
            <person name="Leblanc O."/>
        </authorList>
    </citation>
    <scope>NUCLEOTIDE SEQUENCE [LARGE SCALE GENOMIC DNA]</scope>
    <source>
        <strain evidence="6">R1</strain>
        <tissue evidence="6">Leaf</tissue>
    </source>
</reference>
<accession>A0AAQ3UC73</accession>
<dbReference type="PROSITE" id="PS51375">
    <property type="entry name" value="PPR"/>
    <property type="match status" value="2"/>
</dbReference>
<evidence type="ECO:0000256" key="4">
    <source>
        <dbReference type="SAM" id="MobiDB-lite"/>
    </source>
</evidence>
<dbReference type="InterPro" id="IPR002885">
    <property type="entry name" value="PPR_rpt"/>
</dbReference>
<dbReference type="InterPro" id="IPR011990">
    <property type="entry name" value="TPR-like_helical_dom_sf"/>
</dbReference>
<keyword evidence="5" id="KW-1133">Transmembrane helix</keyword>
<dbReference type="FunFam" id="1.25.40.10:FF:000592">
    <property type="entry name" value="Pentatricopeptide repeat-containing protein mitochondrial"/>
    <property type="match status" value="1"/>
</dbReference>
<feature type="repeat" description="PPR" evidence="3">
    <location>
        <begin position="200"/>
        <end position="234"/>
    </location>
</feature>
<keyword evidence="7" id="KW-1185">Reference proteome</keyword>
<dbReference type="Gene3D" id="1.25.40.10">
    <property type="entry name" value="Tetratricopeptide repeat domain"/>
    <property type="match status" value="2"/>
</dbReference>